<comment type="similarity">
    <text evidence="2 8">Belongs to the SLD2 family.</text>
</comment>
<accession>A0ABR4DDA8</accession>
<feature type="compositionally biased region" description="Low complexity" evidence="9">
    <location>
        <begin position="375"/>
        <end position="387"/>
    </location>
</feature>
<evidence type="ECO:0000256" key="6">
    <source>
        <dbReference type="ARBA" id="ARBA00023306"/>
    </source>
</evidence>
<keyword evidence="5 8" id="KW-0539">Nucleus</keyword>
<dbReference type="InterPro" id="IPR040203">
    <property type="entry name" value="Sld2"/>
</dbReference>
<dbReference type="InterPro" id="IPR021110">
    <property type="entry name" value="DNA_rep_checkpnt_protein"/>
</dbReference>
<evidence type="ECO:0000256" key="1">
    <source>
        <dbReference type="ARBA" id="ARBA00004123"/>
    </source>
</evidence>
<feature type="region of interest" description="Disordered" evidence="9">
    <location>
        <begin position="364"/>
        <end position="556"/>
    </location>
</feature>
<evidence type="ECO:0000256" key="3">
    <source>
        <dbReference type="ARBA" id="ARBA00018363"/>
    </source>
</evidence>
<evidence type="ECO:0000256" key="4">
    <source>
        <dbReference type="ARBA" id="ARBA00022705"/>
    </source>
</evidence>
<feature type="region of interest" description="Disordered" evidence="9">
    <location>
        <begin position="34"/>
        <end position="315"/>
    </location>
</feature>
<evidence type="ECO:0000256" key="9">
    <source>
        <dbReference type="SAM" id="MobiDB-lite"/>
    </source>
</evidence>
<proteinExistence type="inferred from homology"/>
<feature type="compositionally biased region" description="Low complexity" evidence="9">
    <location>
        <begin position="246"/>
        <end position="277"/>
    </location>
</feature>
<dbReference type="CDD" id="cd22289">
    <property type="entry name" value="RecQL4_SLD2_NTD"/>
    <property type="match status" value="1"/>
</dbReference>
<dbReference type="PANTHER" id="PTHR28124:SF1">
    <property type="entry name" value="DNA REPLICATION REGULATOR SLD2"/>
    <property type="match status" value="1"/>
</dbReference>
<dbReference type="Proteomes" id="UP001600064">
    <property type="component" value="Unassembled WGS sequence"/>
</dbReference>
<organism evidence="10 11">
    <name type="scientific">Remersonia thermophila</name>
    <dbReference type="NCBI Taxonomy" id="72144"/>
    <lineage>
        <taxon>Eukaryota</taxon>
        <taxon>Fungi</taxon>
        <taxon>Dikarya</taxon>
        <taxon>Ascomycota</taxon>
        <taxon>Pezizomycotina</taxon>
        <taxon>Sordariomycetes</taxon>
        <taxon>Sordariomycetidae</taxon>
        <taxon>Sordariales</taxon>
        <taxon>Sordariales incertae sedis</taxon>
        <taxon>Remersonia</taxon>
    </lineage>
</organism>
<reference evidence="10 11" key="1">
    <citation type="journal article" date="2024" name="Commun. Biol.">
        <title>Comparative genomic analysis of thermophilic fungi reveals convergent evolutionary adaptations and gene losses.</title>
        <authorList>
            <person name="Steindorff A.S."/>
            <person name="Aguilar-Pontes M.V."/>
            <person name="Robinson A.J."/>
            <person name="Andreopoulos B."/>
            <person name="LaButti K."/>
            <person name="Kuo A."/>
            <person name="Mondo S."/>
            <person name="Riley R."/>
            <person name="Otillar R."/>
            <person name="Haridas S."/>
            <person name="Lipzen A."/>
            <person name="Grimwood J."/>
            <person name="Schmutz J."/>
            <person name="Clum A."/>
            <person name="Reid I.D."/>
            <person name="Moisan M.C."/>
            <person name="Butler G."/>
            <person name="Nguyen T.T.M."/>
            <person name="Dewar K."/>
            <person name="Conant G."/>
            <person name="Drula E."/>
            <person name="Henrissat B."/>
            <person name="Hansel C."/>
            <person name="Singer S."/>
            <person name="Hutchinson M.I."/>
            <person name="de Vries R.P."/>
            <person name="Natvig D.O."/>
            <person name="Powell A.J."/>
            <person name="Tsang A."/>
            <person name="Grigoriev I.V."/>
        </authorList>
    </citation>
    <scope>NUCLEOTIDE SEQUENCE [LARGE SCALE GENOMIC DNA]</scope>
    <source>
        <strain evidence="10 11">ATCC 22073</strain>
    </source>
</reference>
<keyword evidence="11" id="KW-1185">Reference proteome</keyword>
<feature type="compositionally biased region" description="Acidic residues" evidence="9">
    <location>
        <begin position="520"/>
        <end position="535"/>
    </location>
</feature>
<name>A0ABR4DDA8_9PEZI</name>
<sequence>MPHKTMDDQARAAYEEQCLQLRAQLKKWEGEWAAANGGSKPGRADIKQNPDIARKYKQYNKLRDMLAGKIPPPKQAPASPAEAALGSQQRKRTHSDDTAGPQTPSKKLRPAQTPQKTRHAPLDVAAPAAQTPLPAHAAMTPSAGRTSLTPAEGLPTSISPTPQRDGRVLGIFDLLGRTPSQRGTPAASALPTATPSKHGAHAPQPLPVATTPSTARLVEASTPRSAQRPASQLLFKASTPRKAKDGAAAAAATPFKTPSANRISNPAASTPSSSTPSFLRRRTTFGRSAAGGGLLSRVDEQDENDDDAEAEWKKVGPLKLPRRLTAGVAKGLSSVVAGLRKMEDEAFAEDEEALREMEMDMEMTYTEGRGVPNGKAAADAGAPAAKEAAGKEGPAEPLGQAVSSGGEPGGIDAAPDRPVGLLSAFDDEALLDSPDEGQGEQRPLRQFKKRGQKRTTRLVKMRPTRTKRPANAESRGSGCDTDEDEEAVRETQLGASNPPGGAAGDLGLSDKGSDASDATDGSDYDGSDVENDGGEETGRSRPRKTKEAKKETKAASATAVAAAAAKKKAGESEGVVKRAVRKVKATAHANFRRLKLRNSGAKGGPAHNSRFRRRR</sequence>
<evidence type="ECO:0000313" key="11">
    <source>
        <dbReference type="Proteomes" id="UP001600064"/>
    </source>
</evidence>
<evidence type="ECO:0000256" key="7">
    <source>
        <dbReference type="ARBA" id="ARBA00025253"/>
    </source>
</evidence>
<evidence type="ECO:0000256" key="8">
    <source>
        <dbReference type="RuleBase" id="RU367067"/>
    </source>
</evidence>
<feature type="compositionally biased region" description="Basic residues" evidence="9">
    <location>
        <begin position="445"/>
        <end position="468"/>
    </location>
</feature>
<comment type="caution">
    <text evidence="10">The sequence shown here is derived from an EMBL/GenBank/DDBJ whole genome shotgun (WGS) entry which is preliminary data.</text>
</comment>
<dbReference type="Pfam" id="PF11719">
    <property type="entry name" value="Drc1-Sld2"/>
    <property type="match status" value="1"/>
</dbReference>
<comment type="subcellular location">
    <subcellularLocation>
        <location evidence="1 8">Nucleus</location>
    </subcellularLocation>
</comment>
<evidence type="ECO:0000256" key="5">
    <source>
        <dbReference type="ARBA" id="ARBA00023242"/>
    </source>
</evidence>
<feature type="region of interest" description="Disordered" evidence="9">
    <location>
        <begin position="596"/>
        <end position="615"/>
    </location>
</feature>
<dbReference type="Gene3D" id="1.10.10.1460">
    <property type="match status" value="1"/>
</dbReference>
<feature type="compositionally biased region" description="Acidic residues" evidence="9">
    <location>
        <begin position="300"/>
        <end position="309"/>
    </location>
</feature>
<feature type="compositionally biased region" description="Acidic residues" evidence="9">
    <location>
        <begin position="425"/>
        <end position="438"/>
    </location>
</feature>
<protein>
    <recommendedName>
        <fullName evidence="3 8">DNA replication regulator SLD2</fullName>
    </recommendedName>
</protein>
<gene>
    <name evidence="10" type="ORF">VTJ83DRAFT_3174</name>
</gene>
<keyword evidence="6 8" id="KW-0131">Cell cycle</keyword>
<dbReference type="EMBL" id="JAZGUE010000003">
    <property type="protein sequence ID" value="KAL2268328.1"/>
    <property type="molecule type" value="Genomic_DNA"/>
</dbReference>
<dbReference type="GeneID" id="98124167"/>
<evidence type="ECO:0000313" key="10">
    <source>
        <dbReference type="EMBL" id="KAL2268328.1"/>
    </source>
</evidence>
<feature type="compositionally biased region" description="Low complexity" evidence="9">
    <location>
        <begin position="184"/>
        <end position="196"/>
    </location>
</feature>
<dbReference type="PANTHER" id="PTHR28124">
    <property type="entry name" value="DNA REPLICATION REGULATOR SLD2"/>
    <property type="match status" value="1"/>
</dbReference>
<evidence type="ECO:0000256" key="2">
    <source>
        <dbReference type="ARBA" id="ARBA00007276"/>
    </source>
</evidence>
<dbReference type="RefSeq" id="XP_070867052.1">
    <property type="nucleotide sequence ID" value="XM_071009523.1"/>
</dbReference>
<feature type="compositionally biased region" description="Basic and acidic residues" evidence="9">
    <location>
        <begin position="42"/>
        <end position="54"/>
    </location>
</feature>
<keyword evidence="4 8" id="KW-0235">DNA replication</keyword>
<comment type="function">
    <text evidence="7 8">Has a role in the initiation of DNA replication. Required at S-phase checkpoint.</text>
</comment>